<dbReference type="EMBL" id="QYZD01000027">
    <property type="protein sequence ID" value="RJG21136.1"/>
    <property type="molecule type" value="Genomic_DNA"/>
</dbReference>
<evidence type="ECO:0000313" key="2">
    <source>
        <dbReference type="EMBL" id="RJG21136.1"/>
    </source>
</evidence>
<feature type="transmembrane region" description="Helical" evidence="1">
    <location>
        <begin position="126"/>
        <end position="144"/>
    </location>
</feature>
<comment type="caution">
    <text evidence="2">The sequence shown here is derived from an EMBL/GenBank/DDBJ whole genome shotgun (WGS) entry which is preliminary data.</text>
</comment>
<feature type="transmembrane region" description="Helical" evidence="1">
    <location>
        <begin position="16"/>
        <end position="37"/>
    </location>
</feature>
<evidence type="ECO:0000256" key="1">
    <source>
        <dbReference type="SAM" id="Phobius"/>
    </source>
</evidence>
<feature type="transmembrane region" description="Helical" evidence="1">
    <location>
        <begin position="206"/>
        <end position="227"/>
    </location>
</feature>
<sequence>MKAYMSHGLSWVKEHIYIAVILFLYQLLWGFFVYRFIDGAVLPVLQRYPDPAPTEMTARLFLAESQFILMKTNDYLPFLWTLAAFVFIRLLLTPFIRAGVFYSMARQSGSGLAFFEGIKSIWKPMLLLYWLETVLIALPAYWLVPHAVRQFADRPTLAAVMTDTVPYAALWLLGAWVVRQLFLSMQFGAASELSILHALLQGIRRMAPLLGLSAIFAAIALLTGLLFTAAAMFWTGLTALILQQAFPAVRTLLQLWGLSSRYSVWQQSGTEEK</sequence>
<organism evidence="2 3">
    <name type="scientific">Paenibacillus thiaminolyticus</name>
    <name type="common">Bacillus thiaminolyticus</name>
    <dbReference type="NCBI Taxonomy" id="49283"/>
    <lineage>
        <taxon>Bacteria</taxon>
        <taxon>Bacillati</taxon>
        <taxon>Bacillota</taxon>
        <taxon>Bacilli</taxon>
        <taxon>Bacillales</taxon>
        <taxon>Paenibacillaceae</taxon>
        <taxon>Paenibacillus</taxon>
    </lineage>
</organism>
<feature type="transmembrane region" description="Helical" evidence="1">
    <location>
        <begin position="78"/>
        <end position="105"/>
    </location>
</feature>
<keyword evidence="1" id="KW-1133">Transmembrane helix</keyword>
<evidence type="ECO:0000313" key="3">
    <source>
        <dbReference type="Proteomes" id="UP000266177"/>
    </source>
</evidence>
<dbReference type="OrthoDB" id="2677607at2"/>
<accession>A0A3A3GU77</accession>
<name>A0A3A3GU77_PANTH</name>
<keyword evidence="1" id="KW-0812">Transmembrane</keyword>
<dbReference type="GO" id="GO:0016740">
    <property type="term" value="F:transferase activity"/>
    <property type="evidence" value="ECO:0007669"/>
    <property type="project" value="UniProtKB-KW"/>
</dbReference>
<proteinExistence type="predicted"/>
<dbReference type="RefSeq" id="WP_119795714.1">
    <property type="nucleotide sequence ID" value="NZ_QYZD01000027.1"/>
</dbReference>
<protein>
    <submittedName>
        <fullName evidence="2">Carbamoyl transferase</fullName>
    </submittedName>
</protein>
<dbReference type="Proteomes" id="UP000266177">
    <property type="component" value="Unassembled WGS sequence"/>
</dbReference>
<reference evidence="2 3" key="1">
    <citation type="submission" date="2018-09" db="EMBL/GenBank/DDBJ databases">
        <title>Paenibacillus SK2017-BO5.</title>
        <authorList>
            <person name="Piskunova J.V."/>
            <person name="Dubiley S.A."/>
            <person name="Severinov K.V."/>
        </authorList>
    </citation>
    <scope>NUCLEOTIDE SEQUENCE [LARGE SCALE GENOMIC DNA]</scope>
    <source>
        <strain evidence="2 3">BO5</strain>
    </source>
</reference>
<gene>
    <name evidence="2" type="ORF">DQX05_22635</name>
</gene>
<dbReference type="AlphaFoldDB" id="A0A3A3GU77"/>
<feature type="transmembrane region" description="Helical" evidence="1">
    <location>
        <begin position="164"/>
        <end position="185"/>
    </location>
</feature>
<keyword evidence="1" id="KW-0472">Membrane</keyword>
<keyword evidence="2" id="KW-0808">Transferase</keyword>